<keyword evidence="1" id="KW-0472">Membrane</keyword>
<evidence type="ECO:0000313" key="4">
    <source>
        <dbReference type="Proteomes" id="UP000189670"/>
    </source>
</evidence>
<dbReference type="InterPro" id="IPR035897">
    <property type="entry name" value="Toll_tir_struct_dom_sf"/>
</dbReference>
<protein>
    <submittedName>
        <fullName evidence="3">TIR protein</fullName>
    </submittedName>
</protein>
<dbReference type="Pfam" id="PF13676">
    <property type="entry name" value="TIR_2"/>
    <property type="match status" value="1"/>
</dbReference>
<keyword evidence="1" id="KW-1133">Transmembrane helix</keyword>
<proteinExistence type="predicted"/>
<dbReference type="GO" id="GO:0007165">
    <property type="term" value="P:signal transduction"/>
    <property type="evidence" value="ECO:0007669"/>
    <property type="project" value="InterPro"/>
</dbReference>
<dbReference type="PROSITE" id="PS50104">
    <property type="entry name" value="TIR"/>
    <property type="match status" value="1"/>
</dbReference>
<dbReference type="InterPro" id="IPR000157">
    <property type="entry name" value="TIR_dom"/>
</dbReference>
<dbReference type="Gene3D" id="3.40.50.10140">
    <property type="entry name" value="Toll/interleukin-1 receptor homology (TIR) domain"/>
    <property type="match status" value="1"/>
</dbReference>
<keyword evidence="1" id="KW-0812">Transmembrane</keyword>
<feature type="transmembrane region" description="Helical" evidence="1">
    <location>
        <begin position="12"/>
        <end position="30"/>
    </location>
</feature>
<dbReference type="Proteomes" id="UP000189670">
    <property type="component" value="Unassembled WGS sequence"/>
</dbReference>
<evidence type="ECO:0000259" key="2">
    <source>
        <dbReference type="PROSITE" id="PS50104"/>
    </source>
</evidence>
<dbReference type="SUPFAM" id="SSF52200">
    <property type="entry name" value="Toll/Interleukin receptor TIR domain"/>
    <property type="match status" value="1"/>
</dbReference>
<feature type="transmembrane region" description="Helical" evidence="1">
    <location>
        <begin position="36"/>
        <end position="54"/>
    </location>
</feature>
<accession>A0A1V1PEC1</accession>
<evidence type="ECO:0000256" key="1">
    <source>
        <dbReference type="SAM" id="Phobius"/>
    </source>
</evidence>
<dbReference type="EMBL" id="ATBP01000085">
    <property type="protein sequence ID" value="ETR73134.1"/>
    <property type="molecule type" value="Genomic_DNA"/>
</dbReference>
<reference evidence="4" key="1">
    <citation type="submission" date="2012-11" db="EMBL/GenBank/DDBJ databases">
        <authorList>
            <person name="Lucero-Rivera Y.E."/>
            <person name="Tovar-Ramirez D."/>
        </authorList>
    </citation>
    <scope>NUCLEOTIDE SEQUENCE [LARGE SCALE GENOMIC DNA]</scope>
    <source>
        <strain evidence="4">Araruama</strain>
    </source>
</reference>
<gene>
    <name evidence="3" type="ORF">OMM_01181</name>
</gene>
<organism evidence="3 4">
    <name type="scientific">Candidatus Magnetoglobus multicellularis str. Araruama</name>
    <dbReference type="NCBI Taxonomy" id="890399"/>
    <lineage>
        <taxon>Bacteria</taxon>
        <taxon>Pseudomonadati</taxon>
        <taxon>Thermodesulfobacteriota</taxon>
        <taxon>Desulfobacteria</taxon>
        <taxon>Desulfobacterales</taxon>
        <taxon>Desulfobacteraceae</taxon>
        <taxon>Candidatus Magnetoglobus</taxon>
    </lineage>
</organism>
<name>A0A1V1PEC1_9BACT</name>
<sequence length="201" mass="22760">MYSYKRLSEISAVISIISVTIPFLALTIYFKLVEMPYIILFAAGIAAIGAMLQLKSTKLNYVSGRIFIAYAREDKEKVVELYNTLKKEGFKPWLDEKNLLPGQNWESTILEAIRSSEVVLACLSKNSSAKKGFINKEFQHALNNLNYHKNGMSPVIPVRLEETNVPERLSTVQRVDLFEKNGINKLIKSLREIITNSSVSE</sequence>
<comment type="caution">
    <text evidence="3">The sequence shown here is derived from an EMBL/GenBank/DDBJ whole genome shotgun (WGS) entry which is preliminary data.</text>
</comment>
<feature type="domain" description="TIR" evidence="2">
    <location>
        <begin position="62"/>
        <end position="194"/>
    </location>
</feature>
<evidence type="ECO:0000313" key="3">
    <source>
        <dbReference type="EMBL" id="ETR73134.1"/>
    </source>
</evidence>
<dbReference type="AlphaFoldDB" id="A0A1V1PEC1"/>